<evidence type="ECO:0000313" key="7">
    <source>
        <dbReference type="Proteomes" id="UP001281410"/>
    </source>
</evidence>
<dbReference type="InterPro" id="IPR007527">
    <property type="entry name" value="Znf_SWIM"/>
</dbReference>
<accession>A0AAE0AW50</accession>
<dbReference type="InterPro" id="IPR018289">
    <property type="entry name" value="MULE_transposase_dom"/>
</dbReference>
<comment type="caution">
    <text evidence="6">The sequence shown here is derived from an EMBL/GenBank/DDBJ whole genome shotgun (WGS) entry which is preliminary data.</text>
</comment>
<feature type="domain" description="SWIM-type" evidence="5">
    <location>
        <begin position="270"/>
        <end position="302"/>
    </location>
</feature>
<evidence type="ECO:0000256" key="1">
    <source>
        <dbReference type="ARBA" id="ARBA00022723"/>
    </source>
</evidence>
<evidence type="ECO:0000313" key="6">
    <source>
        <dbReference type="EMBL" id="KAK3224684.1"/>
    </source>
</evidence>
<dbReference type="PANTHER" id="PTHR31973:SF187">
    <property type="entry name" value="MUTATOR TRANSPOSASE MUDRA PROTEIN"/>
    <property type="match status" value="1"/>
</dbReference>
<name>A0AAE0AW50_9ROSI</name>
<dbReference type="InterPro" id="IPR006564">
    <property type="entry name" value="Znf_PMZ"/>
</dbReference>
<dbReference type="PROSITE" id="PS50966">
    <property type="entry name" value="ZF_SWIM"/>
    <property type="match status" value="1"/>
</dbReference>
<sequence length="337" mass="39382">MSLGLSVRGFWRCMRLVIAIDGTHLKGRLGGTMFFATAQDGNEQVHPIAFGYGDSENNLSWEWFLDCLKGALGHIDDMVFISDRHASIEAEISKVFPYATHTICCWHFAENVKKRFHRKDVAAIMNKAARAYTEFKYNRYMGELRNLHMGELRNLHKNAFDYVEAVDPHKCSRVHYPQRRYMVMTTNVAECINSCLKFARQLLMLTLAEFVRNMLQRWFHDRHRAAQSMRHQLTDAAHLVMLKQVEKCGYMTVNPVDWNIFSVKRSGKQWTVDLARKTCTCNKFQMVHFLCSHALAAVRYINSKQSYAILSKRDCHYFHCFCRKRNLDLTSLCSDYY</sequence>
<evidence type="ECO:0000259" key="5">
    <source>
        <dbReference type="PROSITE" id="PS50966"/>
    </source>
</evidence>
<reference evidence="6" key="1">
    <citation type="journal article" date="2023" name="Plant J.">
        <title>Genome sequences and population genomics provide insights into the demographic history, inbreeding, and mutation load of two 'living fossil' tree species of Dipteronia.</title>
        <authorList>
            <person name="Feng Y."/>
            <person name="Comes H.P."/>
            <person name="Chen J."/>
            <person name="Zhu S."/>
            <person name="Lu R."/>
            <person name="Zhang X."/>
            <person name="Li P."/>
            <person name="Qiu J."/>
            <person name="Olsen K.M."/>
            <person name="Qiu Y."/>
        </authorList>
    </citation>
    <scope>NUCLEOTIDE SEQUENCE</scope>
    <source>
        <strain evidence="6">NBL</strain>
    </source>
</reference>
<keyword evidence="2 4" id="KW-0863">Zinc-finger</keyword>
<dbReference type="GO" id="GO:0008270">
    <property type="term" value="F:zinc ion binding"/>
    <property type="evidence" value="ECO:0007669"/>
    <property type="project" value="UniProtKB-KW"/>
</dbReference>
<organism evidence="6 7">
    <name type="scientific">Dipteronia sinensis</name>
    <dbReference type="NCBI Taxonomy" id="43782"/>
    <lineage>
        <taxon>Eukaryota</taxon>
        <taxon>Viridiplantae</taxon>
        <taxon>Streptophyta</taxon>
        <taxon>Embryophyta</taxon>
        <taxon>Tracheophyta</taxon>
        <taxon>Spermatophyta</taxon>
        <taxon>Magnoliopsida</taxon>
        <taxon>eudicotyledons</taxon>
        <taxon>Gunneridae</taxon>
        <taxon>Pentapetalae</taxon>
        <taxon>rosids</taxon>
        <taxon>malvids</taxon>
        <taxon>Sapindales</taxon>
        <taxon>Sapindaceae</taxon>
        <taxon>Hippocastanoideae</taxon>
        <taxon>Acereae</taxon>
        <taxon>Dipteronia</taxon>
    </lineage>
</organism>
<evidence type="ECO:0000256" key="4">
    <source>
        <dbReference type="PROSITE-ProRule" id="PRU00325"/>
    </source>
</evidence>
<dbReference type="SMART" id="SM00575">
    <property type="entry name" value="ZnF_PMZ"/>
    <property type="match status" value="1"/>
</dbReference>
<keyword evidence="3" id="KW-0862">Zinc</keyword>
<protein>
    <recommendedName>
        <fullName evidence="5">SWIM-type domain-containing protein</fullName>
    </recommendedName>
</protein>
<dbReference type="AlphaFoldDB" id="A0AAE0AW50"/>
<dbReference type="Pfam" id="PF10551">
    <property type="entry name" value="MULE"/>
    <property type="match status" value="1"/>
</dbReference>
<dbReference type="PANTHER" id="PTHR31973">
    <property type="entry name" value="POLYPROTEIN, PUTATIVE-RELATED"/>
    <property type="match status" value="1"/>
</dbReference>
<dbReference type="Pfam" id="PF04434">
    <property type="entry name" value="SWIM"/>
    <property type="match status" value="1"/>
</dbReference>
<dbReference type="EMBL" id="JANJYJ010000002">
    <property type="protein sequence ID" value="KAK3224684.1"/>
    <property type="molecule type" value="Genomic_DNA"/>
</dbReference>
<keyword evidence="7" id="KW-1185">Reference proteome</keyword>
<dbReference type="Proteomes" id="UP001281410">
    <property type="component" value="Unassembled WGS sequence"/>
</dbReference>
<keyword evidence="1" id="KW-0479">Metal-binding</keyword>
<gene>
    <name evidence="6" type="ORF">Dsin_004546</name>
</gene>
<evidence type="ECO:0000256" key="3">
    <source>
        <dbReference type="ARBA" id="ARBA00022833"/>
    </source>
</evidence>
<proteinExistence type="predicted"/>
<evidence type="ECO:0000256" key="2">
    <source>
        <dbReference type="ARBA" id="ARBA00022771"/>
    </source>
</evidence>